<feature type="domain" description="MIR" evidence="20">
    <location>
        <begin position="321"/>
        <end position="377"/>
    </location>
</feature>
<feature type="domain" description="MIR" evidence="20">
    <location>
        <begin position="448"/>
        <end position="504"/>
    </location>
</feature>
<dbReference type="Pfam" id="PF16192">
    <property type="entry name" value="PMT_4TMC"/>
    <property type="match status" value="2"/>
</dbReference>
<gene>
    <name evidence="22" type="primary">tw</name>
</gene>
<name>A0A6P4IKU8_DROKI</name>
<organism evidence="21 22">
    <name type="scientific">Drosophila kikkawai</name>
    <name type="common">Fruit fly</name>
    <dbReference type="NCBI Taxonomy" id="30033"/>
    <lineage>
        <taxon>Eukaryota</taxon>
        <taxon>Metazoa</taxon>
        <taxon>Ecdysozoa</taxon>
        <taxon>Arthropoda</taxon>
        <taxon>Hexapoda</taxon>
        <taxon>Insecta</taxon>
        <taxon>Pterygota</taxon>
        <taxon>Neoptera</taxon>
        <taxon>Endopterygota</taxon>
        <taxon>Diptera</taxon>
        <taxon>Brachycera</taxon>
        <taxon>Muscomorpha</taxon>
        <taxon>Ephydroidea</taxon>
        <taxon>Drosophilidae</taxon>
        <taxon>Drosophila</taxon>
        <taxon>Sophophora</taxon>
    </lineage>
</organism>
<dbReference type="InterPro" id="IPR032421">
    <property type="entry name" value="PMT_4TMC"/>
</dbReference>
<evidence type="ECO:0000259" key="20">
    <source>
        <dbReference type="PROSITE" id="PS50919"/>
    </source>
</evidence>
<evidence type="ECO:0000256" key="14">
    <source>
        <dbReference type="ARBA" id="ARBA00045102"/>
    </source>
</evidence>
<comment type="pathway">
    <text evidence="2">Protein modification; protein glycosylation.</text>
</comment>
<dbReference type="SMART" id="SM00472">
    <property type="entry name" value="MIR"/>
    <property type="match status" value="3"/>
</dbReference>
<keyword evidence="10 19" id="KW-1133">Transmembrane helix</keyword>
<evidence type="ECO:0000256" key="3">
    <source>
        <dbReference type="ARBA" id="ARBA00007222"/>
    </source>
</evidence>
<evidence type="ECO:0000256" key="19">
    <source>
        <dbReference type="SAM" id="Phobius"/>
    </source>
</evidence>
<evidence type="ECO:0000256" key="7">
    <source>
        <dbReference type="ARBA" id="ARBA00022692"/>
    </source>
</evidence>
<proteinExistence type="inferred from homology"/>
<feature type="transmembrane region" description="Helical" evidence="19">
    <location>
        <begin position="576"/>
        <end position="597"/>
    </location>
</feature>
<dbReference type="FunFam" id="2.80.10.50:FF:000026">
    <property type="entry name" value="Blast:Protein O-mannosyl-transferase 2"/>
    <property type="match status" value="1"/>
</dbReference>
<accession>A0A6P4IKU8</accession>
<dbReference type="UniPathway" id="UPA00378"/>
<keyword evidence="6" id="KW-0808">Transferase</keyword>
<feature type="transmembrane region" description="Helical" evidence="19">
    <location>
        <begin position="40"/>
        <end position="59"/>
    </location>
</feature>
<evidence type="ECO:0000256" key="5">
    <source>
        <dbReference type="ARBA" id="ARBA00022676"/>
    </source>
</evidence>
<feature type="transmembrane region" description="Helical" evidence="19">
    <location>
        <begin position="128"/>
        <end position="145"/>
    </location>
</feature>
<evidence type="ECO:0000256" key="12">
    <source>
        <dbReference type="ARBA" id="ARBA00039583"/>
    </source>
</evidence>
<evidence type="ECO:0000313" key="21">
    <source>
        <dbReference type="Proteomes" id="UP001652661"/>
    </source>
</evidence>
<dbReference type="EC" id="2.4.1.109" evidence="4"/>
<comment type="catalytic activity">
    <reaction evidence="13">
        <text>a di-trans,poly-cis-dolichyl beta-D-mannosyl phosphate + L-threonyl-[protein] = 3-O-(alpha-D-mannosyl)-L-threonyl-[protein] + a di-trans,poly-cis-dolichyl phosphate + H(+)</text>
        <dbReference type="Rhea" id="RHEA:53396"/>
        <dbReference type="Rhea" id="RHEA-COMP:11060"/>
        <dbReference type="Rhea" id="RHEA-COMP:13547"/>
        <dbReference type="Rhea" id="RHEA-COMP:19498"/>
        <dbReference type="Rhea" id="RHEA-COMP:19501"/>
        <dbReference type="ChEBI" id="CHEBI:15378"/>
        <dbReference type="ChEBI" id="CHEBI:30013"/>
        <dbReference type="ChEBI" id="CHEBI:57683"/>
        <dbReference type="ChEBI" id="CHEBI:58211"/>
        <dbReference type="ChEBI" id="CHEBI:137323"/>
        <dbReference type="EC" id="2.4.1.109"/>
    </reaction>
</comment>
<dbReference type="OMA" id="MCGWDDN"/>
<keyword evidence="21" id="KW-1185">Reference proteome</keyword>
<evidence type="ECO:0000256" key="9">
    <source>
        <dbReference type="ARBA" id="ARBA00022824"/>
    </source>
</evidence>
<evidence type="ECO:0000256" key="10">
    <source>
        <dbReference type="ARBA" id="ARBA00022989"/>
    </source>
</evidence>
<evidence type="ECO:0000256" key="17">
    <source>
        <dbReference type="ARBA" id="ARBA00081085"/>
    </source>
</evidence>
<evidence type="ECO:0000256" key="2">
    <source>
        <dbReference type="ARBA" id="ARBA00004922"/>
    </source>
</evidence>
<dbReference type="GO" id="GO:0005789">
    <property type="term" value="C:endoplasmic reticulum membrane"/>
    <property type="evidence" value="ECO:0007669"/>
    <property type="project" value="UniProtKB-SubCell"/>
</dbReference>
<dbReference type="PANTHER" id="PTHR10050">
    <property type="entry name" value="DOLICHYL-PHOSPHATE-MANNOSE--PROTEIN MANNOSYLTRANSFERASE"/>
    <property type="match status" value="1"/>
</dbReference>
<sequence length="780" mass="88341">MAASVVKAPKCPRRGSAKDLAKTPAVSEQKAKSNNNEANWNWWLLLATVFLITFATRFYKVTEPDHICWDETHFGKMGSWYINRTFFFDVHPPLGKMLIGLSGYLTGYNGTFPFEKPGDKYNETRYQGMRYFCTTLGALIMPMGFDTVYDLTRSHEAALLSAAYLIFDVGLLTLNQYILLDPILLFFMMASVWGMVKISRCTSAGGSYSLRWWFWLFLTGTMLSCTISVKFVGLFVVLLVGLHTATELWLILGDLGQPILETVKQVACRAIALIVWPILLYTLFFYIHLSVLNRSGNGDGFYSSAFQSRLIGNSLYNASMPRDVAYGSVVTIKNHKTGGGYLHSHHHLYPKGSGARQQQITTYTHKDENNKWLIKPHNKQRVAKDKLQLLRHGDLVRLEHVATKRNLHSHGEPAPMTKKHLQVTGYGENGAGDANDVWRVMIVGGKANETVHTVTSRLRLVHLLQNCVLTSSGKQLPKWGFEQQEVSCNLNVRDKNGQWNVEDNEHKLLPSVSFSIYAPGFFARFLESHAVMLQGNAGLKPKEGEVTSRPWQWPINYRGQFFSGNIYRIYLLGNPVIWWSNLVFLALFVAVFLYNAVLKQREAGLTQYQAEILLYELQHSQGDGQAVAQAEDSEPSTADLCSCCPSLEQRIKQEQGQEQELQLESSVNTPSPAMSLQAGAWLFVGWVLHYLPFWAMGRVLYFHHYFPALIFNSLLTGVMFNYLMRVFPKWIQHVILGVVLSILVYSFAQFSPLAYGMSGPLANEPNSTMHNLKWLSTWEF</sequence>
<dbReference type="OrthoDB" id="5561486at2759"/>
<dbReference type="Proteomes" id="UP001652661">
    <property type="component" value="Chromosome X"/>
</dbReference>
<comment type="similarity">
    <text evidence="3">Belongs to the glycosyltransferase 39 family.</text>
</comment>
<dbReference type="Pfam" id="PF02366">
    <property type="entry name" value="PMT"/>
    <property type="match status" value="1"/>
</dbReference>
<feature type="transmembrane region" description="Helical" evidence="19">
    <location>
        <begin position="212"/>
        <end position="245"/>
    </location>
</feature>
<comment type="subunit">
    <text evidence="16">Interacts with Rt/POMT1.</text>
</comment>
<keyword evidence="9" id="KW-0256">Endoplasmic reticulum</keyword>
<dbReference type="CDD" id="cd23282">
    <property type="entry name" value="beta-trefoil_MIR_POMT2"/>
    <property type="match status" value="1"/>
</dbReference>
<keyword evidence="8" id="KW-0677">Repeat</keyword>
<dbReference type="PROSITE" id="PS50919">
    <property type="entry name" value="MIR"/>
    <property type="match status" value="3"/>
</dbReference>
<dbReference type="InterPro" id="IPR027005">
    <property type="entry name" value="PMT-like"/>
</dbReference>
<evidence type="ECO:0000313" key="22">
    <source>
        <dbReference type="RefSeq" id="XP_017024149.1"/>
    </source>
</evidence>
<keyword evidence="11 19" id="KW-0472">Membrane</keyword>
<evidence type="ECO:0000256" key="13">
    <source>
        <dbReference type="ARBA" id="ARBA00045085"/>
    </source>
</evidence>
<feature type="domain" description="MIR" evidence="20">
    <location>
        <begin position="387"/>
        <end position="443"/>
    </location>
</feature>
<comment type="subcellular location">
    <subcellularLocation>
        <location evidence="1">Endoplasmic reticulum membrane</location>
        <topology evidence="1">Multi-pass membrane protein</topology>
    </subcellularLocation>
</comment>
<evidence type="ECO:0000256" key="16">
    <source>
        <dbReference type="ARBA" id="ARBA00062278"/>
    </source>
</evidence>
<dbReference type="GO" id="GO:0004169">
    <property type="term" value="F:dolichyl-phosphate-mannose-protein mannosyltransferase activity"/>
    <property type="evidence" value="ECO:0007669"/>
    <property type="project" value="UniProtKB-EC"/>
</dbReference>
<dbReference type="InterPro" id="IPR016093">
    <property type="entry name" value="MIR_motif"/>
</dbReference>
<feature type="transmembrane region" description="Helical" evidence="19">
    <location>
        <begin position="266"/>
        <end position="287"/>
    </location>
</feature>
<dbReference type="SUPFAM" id="SSF82109">
    <property type="entry name" value="MIR domain"/>
    <property type="match status" value="1"/>
</dbReference>
<comment type="function">
    <text evidence="15">Rt/POMT1 and tw/POMT2 function as a protein O-mannosyltransferase in association with each other to generate and maintain normal muscle development.</text>
</comment>
<dbReference type="InterPro" id="IPR003342">
    <property type="entry name" value="ArnT-like_N"/>
</dbReference>
<dbReference type="PANTHER" id="PTHR10050:SF46">
    <property type="entry name" value="PROTEIN O-MANNOSYL-TRANSFERASE 2"/>
    <property type="match status" value="1"/>
</dbReference>
<dbReference type="Pfam" id="PF02815">
    <property type="entry name" value="MIR"/>
    <property type="match status" value="1"/>
</dbReference>
<feature type="region of interest" description="Disordered" evidence="18">
    <location>
        <begin position="1"/>
        <end position="32"/>
    </location>
</feature>
<protein>
    <recommendedName>
        <fullName evidence="12">Protein O-mannosyl-transferase 2</fullName>
        <ecNumber evidence="4">2.4.1.109</ecNumber>
    </recommendedName>
    <alternativeName>
        <fullName evidence="17">Protein twisted</fullName>
    </alternativeName>
</protein>
<evidence type="ECO:0000256" key="15">
    <source>
        <dbReference type="ARBA" id="ARBA00059310"/>
    </source>
</evidence>
<evidence type="ECO:0000256" key="4">
    <source>
        <dbReference type="ARBA" id="ARBA00012839"/>
    </source>
</evidence>
<feature type="transmembrane region" description="Helical" evidence="19">
    <location>
        <begin position="678"/>
        <end position="696"/>
    </location>
</feature>
<evidence type="ECO:0000256" key="8">
    <source>
        <dbReference type="ARBA" id="ARBA00022737"/>
    </source>
</evidence>
<dbReference type="Gene3D" id="2.80.10.50">
    <property type="match status" value="1"/>
</dbReference>
<keyword evidence="5" id="KW-0328">Glycosyltransferase</keyword>
<reference evidence="22" key="1">
    <citation type="submission" date="2025-08" db="UniProtKB">
        <authorList>
            <consortium name="RefSeq"/>
        </authorList>
    </citation>
    <scope>IDENTIFICATION</scope>
    <source>
        <strain evidence="22">14028-0561.14</strain>
        <tissue evidence="22">Whole fly</tissue>
    </source>
</reference>
<evidence type="ECO:0000256" key="18">
    <source>
        <dbReference type="SAM" id="MobiDB-lite"/>
    </source>
</evidence>
<feature type="transmembrane region" description="Helical" evidence="19">
    <location>
        <begin position="730"/>
        <end position="748"/>
    </location>
</feature>
<dbReference type="AlphaFoldDB" id="A0A6P4IKU8"/>
<comment type="catalytic activity">
    <reaction evidence="14">
        <text>a di-trans,poly-cis-dolichyl beta-D-mannosyl phosphate + L-seryl-[protein] = 3-O-(alpha-D-mannosyl)-L-seryl-[protein] + a di-trans,poly-cis-dolichyl phosphate + H(+)</text>
        <dbReference type="Rhea" id="RHEA:17377"/>
        <dbReference type="Rhea" id="RHEA-COMP:9863"/>
        <dbReference type="Rhea" id="RHEA-COMP:13546"/>
        <dbReference type="Rhea" id="RHEA-COMP:19498"/>
        <dbReference type="Rhea" id="RHEA-COMP:19501"/>
        <dbReference type="ChEBI" id="CHEBI:15378"/>
        <dbReference type="ChEBI" id="CHEBI:29999"/>
        <dbReference type="ChEBI" id="CHEBI:57683"/>
        <dbReference type="ChEBI" id="CHEBI:58211"/>
        <dbReference type="ChEBI" id="CHEBI:137321"/>
        <dbReference type="EC" id="2.4.1.109"/>
    </reaction>
</comment>
<dbReference type="InterPro" id="IPR036300">
    <property type="entry name" value="MIR_dom_sf"/>
</dbReference>
<evidence type="ECO:0000256" key="11">
    <source>
        <dbReference type="ARBA" id="ARBA00023136"/>
    </source>
</evidence>
<feature type="transmembrane region" description="Helical" evidence="19">
    <location>
        <begin position="702"/>
        <end position="723"/>
    </location>
</feature>
<evidence type="ECO:0000256" key="6">
    <source>
        <dbReference type="ARBA" id="ARBA00022679"/>
    </source>
</evidence>
<keyword evidence="7 19" id="KW-0812">Transmembrane</keyword>
<dbReference type="RefSeq" id="XP_017024149.1">
    <property type="nucleotide sequence ID" value="XM_017168660.3"/>
</dbReference>
<evidence type="ECO:0000256" key="1">
    <source>
        <dbReference type="ARBA" id="ARBA00004477"/>
    </source>
</evidence>